<dbReference type="EMBL" id="JAXUIC010000002">
    <property type="protein sequence ID" value="KAK4601039.1"/>
    <property type="molecule type" value="Genomic_DNA"/>
</dbReference>
<evidence type="ECO:0000259" key="1">
    <source>
        <dbReference type="Pfam" id="PF05627"/>
    </source>
</evidence>
<gene>
    <name evidence="2" type="ORF">RGQ29_010573</name>
</gene>
<evidence type="ECO:0000313" key="3">
    <source>
        <dbReference type="Proteomes" id="UP001324115"/>
    </source>
</evidence>
<dbReference type="Proteomes" id="UP001324115">
    <property type="component" value="Unassembled WGS sequence"/>
</dbReference>
<sequence length="69" mass="8044">MAENDRPFSKFGEWDVNDPASLTVIFNKAWNEKMTGGNKAWLTTIKDDSKYNHREFLRNPPSFLKTHTV</sequence>
<accession>A0AAN7G2V6</accession>
<protein>
    <recommendedName>
        <fullName evidence="1">RIN4 pathogenic type III effector avirulence factor Avr cleavage site domain-containing protein</fullName>
    </recommendedName>
</protein>
<reference evidence="2 3" key="1">
    <citation type="journal article" date="2023" name="G3 (Bethesda)">
        <title>A haplotype-resolved chromosome-scale genome for Quercus rubra L. provides insights into the genetics of adaptive traits for red oak species.</title>
        <authorList>
            <person name="Kapoor B."/>
            <person name="Jenkins J."/>
            <person name="Schmutz J."/>
            <person name="Zhebentyayeva T."/>
            <person name="Kuelheim C."/>
            <person name="Coggeshall M."/>
            <person name="Heim C."/>
            <person name="Lasky J.R."/>
            <person name="Leites L."/>
            <person name="Islam-Faridi N."/>
            <person name="Romero-Severson J."/>
            <person name="DeLeo V.L."/>
            <person name="Lucas S.M."/>
            <person name="Lazic D."/>
            <person name="Gailing O."/>
            <person name="Carlson J."/>
            <person name="Staton M."/>
        </authorList>
    </citation>
    <scope>NUCLEOTIDE SEQUENCE [LARGE SCALE GENOMIC DNA]</scope>
    <source>
        <strain evidence="2">Pseudo-F2</strain>
    </source>
</reference>
<organism evidence="2 3">
    <name type="scientific">Quercus rubra</name>
    <name type="common">Northern red oak</name>
    <name type="synonym">Quercus borealis</name>
    <dbReference type="NCBI Taxonomy" id="3512"/>
    <lineage>
        <taxon>Eukaryota</taxon>
        <taxon>Viridiplantae</taxon>
        <taxon>Streptophyta</taxon>
        <taxon>Embryophyta</taxon>
        <taxon>Tracheophyta</taxon>
        <taxon>Spermatophyta</taxon>
        <taxon>Magnoliopsida</taxon>
        <taxon>eudicotyledons</taxon>
        <taxon>Gunneridae</taxon>
        <taxon>Pentapetalae</taxon>
        <taxon>rosids</taxon>
        <taxon>fabids</taxon>
        <taxon>Fagales</taxon>
        <taxon>Fagaceae</taxon>
        <taxon>Quercus</taxon>
    </lineage>
</organism>
<proteinExistence type="predicted"/>
<comment type="caution">
    <text evidence="2">The sequence shown here is derived from an EMBL/GenBank/DDBJ whole genome shotgun (WGS) entry which is preliminary data.</text>
</comment>
<name>A0AAN7G2V6_QUERU</name>
<evidence type="ECO:0000313" key="2">
    <source>
        <dbReference type="EMBL" id="KAK4601039.1"/>
    </source>
</evidence>
<feature type="domain" description="RIN4 pathogenic type III effector avirulence factor Avr cleavage site" evidence="1">
    <location>
        <begin position="8"/>
        <end position="33"/>
    </location>
</feature>
<dbReference type="InterPro" id="IPR008700">
    <property type="entry name" value="TypeIII_avirulence_cleave"/>
</dbReference>
<dbReference type="AlphaFoldDB" id="A0AAN7G2V6"/>
<dbReference type="Pfam" id="PF05627">
    <property type="entry name" value="AvrRpt-cleavage"/>
    <property type="match status" value="1"/>
</dbReference>
<keyword evidence="3" id="KW-1185">Reference proteome</keyword>